<evidence type="ECO:0000259" key="5">
    <source>
        <dbReference type="Pfam" id="PF25989"/>
    </source>
</evidence>
<evidence type="ECO:0000313" key="7">
    <source>
        <dbReference type="Proteomes" id="UP000251800"/>
    </source>
</evidence>
<dbReference type="InterPro" id="IPR058624">
    <property type="entry name" value="MdtA-like_HH"/>
</dbReference>
<dbReference type="EMBL" id="QEQK01000009">
    <property type="protein sequence ID" value="PWN55715.1"/>
    <property type="molecule type" value="Genomic_DNA"/>
</dbReference>
<dbReference type="Pfam" id="PF25989">
    <property type="entry name" value="YknX_C"/>
    <property type="match status" value="1"/>
</dbReference>
<dbReference type="PANTHER" id="PTHR30469">
    <property type="entry name" value="MULTIDRUG RESISTANCE PROTEIN MDTA"/>
    <property type="match status" value="1"/>
</dbReference>
<dbReference type="SUPFAM" id="SSF111369">
    <property type="entry name" value="HlyD-like secretion proteins"/>
    <property type="match status" value="1"/>
</dbReference>
<dbReference type="GO" id="GO:0015562">
    <property type="term" value="F:efflux transmembrane transporter activity"/>
    <property type="evidence" value="ECO:0007669"/>
    <property type="project" value="TreeGrafter"/>
</dbReference>
<dbReference type="Proteomes" id="UP000251800">
    <property type="component" value="Unassembled WGS sequence"/>
</dbReference>
<evidence type="ECO:0000256" key="2">
    <source>
        <dbReference type="SAM" id="Coils"/>
    </source>
</evidence>
<reference evidence="6 7" key="1">
    <citation type="submission" date="2018-05" db="EMBL/GenBank/DDBJ databases">
        <title>Abyssibacter profundi OUC007T gen. nov., sp. nov, a marine bacterium isolated from seawater of the Mariana Trench.</title>
        <authorList>
            <person name="Zhou S."/>
        </authorList>
    </citation>
    <scope>NUCLEOTIDE SEQUENCE [LARGE SCALE GENOMIC DNA]</scope>
    <source>
        <strain evidence="6 7">OUC007</strain>
    </source>
</reference>
<dbReference type="Gene3D" id="2.40.30.170">
    <property type="match status" value="1"/>
</dbReference>
<dbReference type="Pfam" id="PF25954">
    <property type="entry name" value="Beta-barrel_RND_2"/>
    <property type="match status" value="1"/>
</dbReference>
<keyword evidence="2" id="KW-0175">Coiled coil</keyword>
<dbReference type="AlphaFoldDB" id="A0A363UJW0"/>
<feature type="domain" description="YknX-like C-terminal permuted SH3-like" evidence="5">
    <location>
        <begin position="263"/>
        <end position="330"/>
    </location>
</feature>
<dbReference type="NCBIfam" id="TIGR01730">
    <property type="entry name" value="RND_mfp"/>
    <property type="match status" value="1"/>
</dbReference>
<evidence type="ECO:0000259" key="4">
    <source>
        <dbReference type="Pfam" id="PF25954"/>
    </source>
</evidence>
<feature type="domain" description="CusB-like beta-barrel" evidence="4">
    <location>
        <begin position="185"/>
        <end position="235"/>
    </location>
</feature>
<dbReference type="Gene3D" id="1.10.287.470">
    <property type="entry name" value="Helix hairpin bin"/>
    <property type="match status" value="1"/>
</dbReference>
<proteinExistence type="inferred from homology"/>
<dbReference type="InterPro" id="IPR058637">
    <property type="entry name" value="YknX-like_C"/>
</dbReference>
<feature type="domain" description="Multidrug resistance protein MdtA-like alpha-helical hairpin" evidence="3">
    <location>
        <begin position="78"/>
        <end position="146"/>
    </location>
</feature>
<dbReference type="InterPro" id="IPR006143">
    <property type="entry name" value="RND_pump_MFP"/>
</dbReference>
<keyword evidence="7" id="KW-1185">Reference proteome</keyword>
<dbReference type="Gene3D" id="2.40.50.100">
    <property type="match status" value="1"/>
</dbReference>
<organism evidence="6 7">
    <name type="scientific">Abyssibacter profundi</name>
    <dbReference type="NCBI Taxonomy" id="2182787"/>
    <lineage>
        <taxon>Bacteria</taxon>
        <taxon>Pseudomonadati</taxon>
        <taxon>Pseudomonadota</taxon>
        <taxon>Gammaproteobacteria</taxon>
        <taxon>Chromatiales</taxon>
        <taxon>Oceanococcaceae</taxon>
        <taxon>Abyssibacter</taxon>
    </lineage>
</organism>
<sequence length="339" mass="35265">MGLAWAQPPATPVQVDPVRVASTAGQLRIVARVVAPEAGEIAARTAGTIIRYAVDVGDTVRTGAVLAELDRKSQTSTLALAKADLARAEAQAVLAREQMQRVQALRGSSAFSESLLDQRTAELGVAEADVQLARVNVASAQTDYDWGLVKAPFPGVVTARPSNVGAWVNRGQPVVNLVNPAAFEIEADVPANRLRGLDAGTPVTVELAGASVPGRIRAIVPAENPATRTRPIRVTAEIPADLEGLAANASARVLLPLAGTSDALTVHKDAINRRGDAATVYVVEDGQAAVRPVTLGEAVGNRLVVREGLAAGELVVIRGNERLRPGQAVRFEPPGGADS</sequence>
<feature type="coiled-coil region" evidence="2">
    <location>
        <begin position="71"/>
        <end position="105"/>
    </location>
</feature>
<gene>
    <name evidence="6" type="ORF">DEH80_11465</name>
</gene>
<comment type="caution">
    <text evidence="6">The sequence shown here is derived from an EMBL/GenBank/DDBJ whole genome shotgun (WGS) entry which is preliminary data.</text>
</comment>
<dbReference type="InterPro" id="IPR058792">
    <property type="entry name" value="Beta-barrel_RND_2"/>
</dbReference>
<name>A0A363UJW0_9GAMM</name>
<dbReference type="Gene3D" id="2.40.420.20">
    <property type="match status" value="1"/>
</dbReference>
<comment type="similarity">
    <text evidence="1">Belongs to the membrane fusion protein (MFP) (TC 8.A.1) family.</text>
</comment>
<dbReference type="GO" id="GO:1990281">
    <property type="term" value="C:efflux pump complex"/>
    <property type="evidence" value="ECO:0007669"/>
    <property type="project" value="TreeGrafter"/>
</dbReference>
<accession>A0A363UJW0</accession>
<dbReference type="Pfam" id="PF25876">
    <property type="entry name" value="HH_MFP_RND"/>
    <property type="match status" value="1"/>
</dbReference>
<dbReference type="PANTHER" id="PTHR30469:SF15">
    <property type="entry name" value="HLYD FAMILY OF SECRETION PROTEINS"/>
    <property type="match status" value="1"/>
</dbReference>
<evidence type="ECO:0000256" key="1">
    <source>
        <dbReference type="ARBA" id="ARBA00009477"/>
    </source>
</evidence>
<evidence type="ECO:0000313" key="6">
    <source>
        <dbReference type="EMBL" id="PWN55715.1"/>
    </source>
</evidence>
<protein>
    <submittedName>
        <fullName evidence="6">Uncharacterized protein</fullName>
    </submittedName>
</protein>
<evidence type="ECO:0000259" key="3">
    <source>
        <dbReference type="Pfam" id="PF25876"/>
    </source>
</evidence>